<keyword evidence="3" id="KW-1185">Reference proteome</keyword>
<organism evidence="2 3">
    <name type="scientific">Ramlibacter humi</name>
    <dbReference type="NCBI Taxonomy" id="2530451"/>
    <lineage>
        <taxon>Bacteria</taxon>
        <taxon>Pseudomonadati</taxon>
        <taxon>Pseudomonadota</taxon>
        <taxon>Betaproteobacteria</taxon>
        <taxon>Burkholderiales</taxon>
        <taxon>Comamonadaceae</taxon>
        <taxon>Ramlibacter</taxon>
    </lineage>
</organism>
<dbReference type="InterPro" id="IPR001437">
    <property type="entry name" value="Tscrpt_elong_fac_GreA/B_C"/>
</dbReference>
<dbReference type="Gene3D" id="3.10.50.30">
    <property type="entry name" value="Transcription elongation factor, GreA/GreB, C-terminal domain"/>
    <property type="match status" value="1"/>
</dbReference>
<dbReference type="GO" id="GO:0070063">
    <property type="term" value="F:RNA polymerase binding"/>
    <property type="evidence" value="ECO:0007669"/>
    <property type="project" value="InterPro"/>
</dbReference>
<accession>A0A4Z0C0H8</accession>
<dbReference type="GO" id="GO:0006354">
    <property type="term" value="P:DNA-templated transcription elongation"/>
    <property type="evidence" value="ECO:0007669"/>
    <property type="project" value="TreeGrafter"/>
</dbReference>
<sequence length="133" mass="14715">MQATPQVFDRQLTELDFVRLRKLVDGRDPGLFADVLDLAEIVPSPRIDPDVVTMYSQFEFEEDGTRKRRVLAVCYPQDAEPSTGFISVLSPLGSSLIGRRAGAQVQWDTPAGPRRGFIAAVLFQPEASGDYVT</sequence>
<dbReference type="SUPFAM" id="SSF54534">
    <property type="entry name" value="FKBP-like"/>
    <property type="match status" value="1"/>
</dbReference>
<dbReference type="GO" id="GO:0032784">
    <property type="term" value="P:regulation of DNA-templated transcription elongation"/>
    <property type="evidence" value="ECO:0007669"/>
    <property type="project" value="InterPro"/>
</dbReference>
<dbReference type="InterPro" id="IPR023459">
    <property type="entry name" value="Tscrpt_elong_fac_GreA/B_fam"/>
</dbReference>
<dbReference type="InterPro" id="IPR036953">
    <property type="entry name" value="GreA/GreB_C_sf"/>
</dbReference>
<dbReference type="GO" id="GO:0003677">
    <property type="term" value="F:DNA binding"/>
    <property type="evidence" value="ECO:0007669"/>
    <property type="project" value="InterPro"/>
</dbReference>
<protein>
    <submittedName>
        <fullName evidence="2">Transcription elongation factor GreAB</fullName>
    </submittedName>
</protein>
<feature type="domain" description="Transcription elongation factor GreA/GreB C-terminal" evidence="1">
    <location>
        <begin position="49"/>
        <end position="118"/>
    </location>
</feature>
<dbReference type="RefSeq" id="WP_135249369.1">
    <property type="nucleotide sequence ID" value="NZ_SMLK01000002.1"/>
</dbReference>
<keyword evidence="2" id="KW-0648">Protein biosynthesis</keyword>
<dbReference type="Pfam" id="PF01272">
    <property type="entry name" value="GreA_GreB"/>
    <property type="match status" value="1"/>
</dbReference>
<evidence type="ECO:0000313" key="3">
    <source>
        <dbReference type="Proteomes" id="UP000297839"/>
    </source>
</evidence>
<dbReference type="EMBL" id="SMLK01000002">
    <property type="protein sequence ID" value="TFZ03745.1"/>
    <property type="molecule type" value="Genomic_DNA"/>
</dbReference>
<dbReference type="PANTHER" id="PTHR30437">
    <property type="entry name" value="TRANSCRIPTION ELONGATION FACTOR GREA"/>
    <property type="match status" value="1"/>
</dbReference>
<reference evidence="2 3" key="1">
    <citation type="submission" date="2019-03" db="EMBL/GenBank/DDBJ databases">
        <title>Ramlibacter sp. 18x22-1, whole genome shotgun sequence.</title>
        <authorList>
            <person name="Zhang X."/>
            <person name="Feng G."/>
            <person name="Zhu H."/>
        </authorList>
    </citation>
    <scope>NUCLEOTIDE SEQUENCE [LARGE SCALE GENOMIC DNA]</scope>
    <source>
        <strain evidence="2 3">18x22-1</strain>
    </source>
</reference>
<dbReference type="GO" id="GO:0003746">
    <property type="term" value="F:translation elongation factor activity"/>
    <property type="evidence" value="ECO:0007669"/>
    <property type="project" value="UniProtKB-KW"/>
</dbReference>
<dbReference type="Proteomes" id="UP000297839">
    <property type="component" value="Unassembled WGS sequence"/>
</dbReference>
<comment type="caution">
    <text evidence="2">The sequence shown here is derived from an EMBL/GenBank/DDBJ whole genome shotgun (WGS) entry which is preliminary data.</text>
</comment>
<evidence type="ECO:0000259" key="1">
    <source>
        <dbReference type="Pfam" id="PF01272"/>
    </source>
</evidence>
<evidence type="ECO:0000313" key="2">
    <source>
        <dbReference type="EMBL" id="TFZ03745.1"/>
    </source>
</evidence>
<dbReference type="OrthoDB" id="192847at2"/>
<keyword evidence="2" id="KW-0251">Elongation factor</keyword>
<gene>
    <name evidence="2" type="ORF">EZ216_08800</name>
</gene>
<dbReference type="AlphaFoldDB" id="A0A4Z0C0H8"/>
<proteinExistence type="predicted"/>
<name>A0A4Z0C0H8_9BURK</name>
<dbReference type="PANTHER" id="PTHR30437:SF5">
    <property type="entry name" value="REGULATOR OF NUCLEOSIDE DIPHOSPHATE KINASE"/>
    <property type="match status" value="1"/>
</dbReference>